<feature type="compositionally biased region" description="Polar residues" evidence="3">
    <location>
        <begin position="30"/>
        <end position="51"/>
    </location>
</feature>
<keyword evidence="6" id="KW-1185">Reference proteome</keyword>
<protein>
    <submittedName>
        <fullName evidence="5">Zinc finger RNA binding protein 2</fullName>
    </submittedName>
</protein>
<dbReference type="Pfam" id="PF12874">
    <property type="entry name" value="zf-met"/>
    <property type="match status" value="3"/>
</dbReference>
<dbReference type="PANTHER" id="PTHR45762:SF2">
    <property type="entry name" value="ZINC FINGER RNA-BINDING PROTEIN 2"/>
    <property type="match status" value="1"/>
</dbReference>
<dbReference type="PROSITE" id="PS51703">
    <property type="entry name" value="DZF"/>
    <property type="match status" value="1"/>
</dbReference>
<dbReference type="GO" id="GO:0003677">
    <property type="term" value="F:DNA binding"/>
    <property type="evidence" value="ECO:0007669"/>
    <property type="project" value="UniProtKB-KW"/>
</dbReference>
<feature type="region of interest" description="Disordered" evidence="3">
    <location>
        <begin position="281"/>
        <end position="369"/>
    </location>
</feature>
<gene>
    <name evidence="5" type="primary">Zfr2</name>
</gene>
<feature type="compositionally biased region" description="Low complexity" evidence="3">
    <location>
        <begin position="1"/>
        <end position="18"/>
    </location>
</feature>
<dbReference type="FunFam" id="3.30.160.60:FF:000210">
    <property type="entry name" value="Zinc finger RNA-binding protein 2"/>
    <property type="match status" value="1"/>
</dbReference>
<dbReference type="FunFam" id="1.10.1410.40:FF:000001">
    <property type="entry name" value="interleukin enhancer-binding factor 3 isoform X1"/>
    <property type="match status" value="1"/>
</dbReference>
<dbReference type="PROSITE" id="PS00028">
    <property type="entry name" value="ZINC_FINGER_C2H2_1"/>
    <property type="match status" value="1"/>
</dbReference>
<feature type="compositionally biased region" description="Polar residues" evidence="3">
    <location>
        <begin position="292"/>
        <end position="303"/>
    </location>
</feature>
<sequence length="860" mass="93669">MAASSNSGVAQGAGAASSTQPPSAFPLPALQSSPEADSTTSLALVPATQQPAPRGGVPMGYDCSQPHSSQDPTYAGRPQDPIPVDTAVPNHQQDSHSCRAQTAKRGFEDRERDQPTVASICRPGPSHTGCDMSVGSSSHRRPEKLPRPSPPSAPMGAAPWGGRGHDPWDASASSFTSDTLPVPEKTPRPKASPRPPSVHYCELCRVSCAGPQTYRDHLEGQKHRKKQAAQRTGAQPSGSTRGPQGQLHCGLCAVSCTGADAYAAHMRGARHQKVFKLHTRLGKPIPAEPTPRSATCTRASDSNLRAKHDSHAHYSSHTSGRPSAAKGLTGSRKGPPESQTAHSKPGDRRPAHPNAEAPQEPASRGCEDMEPVGPEYVEEVCNDEGKVIRFRCKLCECSFNDCNARDMHLTGRRHRLQYRRKVDPTLPVATRASSRVQRVLADRLQRQRQLAQVQLEDARCWSSELRCLCMMLLQPEEPQPQSEEQLPVSPTWALPAPIARPGTATTRRQPGRRPETSDDRHVMCKHATIYPTEEELRAVQTAVSHAERALRLVSDTLAEESSQDGSLSPPPPRMLKGVVRVGILAKGLLLRGDRSVQLTLLCSKKPTRSLLHRIARELPRELQILTEDRYEVSSDPEANIVISAHEEPGVQVTVSATSPLMREEPTAKRGLQDPPADPEDVLSRKSCLEALAALRHAKWFQARASGLQPCVIIIRVLQELRRRLPPWGALPAWAMELLVEKVLSSAARPLSPGDAVRRVLECLATGTLLTDGPGLQDPCEKDPQDALEPMTPQQREDLTASAQHALRLLAFRQIHKVLGMEQLPPRSRFGARARKRMREASQAQEVSGEKRGRPGTAGLP</sequence>
<dbReference type="Gene3D" id="3.30.160.60">
    <property type="entry name" value="Classic Zinc Finger"/>
    <property type="match status" value="2"/>
</dbReference>
<evidence type="ECO:0000256" key="1">
    <source>
        <dbReference type="ARBA" id="ARBA00004123"/>
    </source>
</evidence>
<dbReference type="Gene3D" id="1.10.1410.40">
    <property type="match status" value="1"/>
</dbReference>
<name>A0A8C6RUL8_NANGA</name>
<feature type="region of interest" description="Disordered" evidence="3">
    <location>
        <begin position="772"/>
        <end position="798"/>
    </location>
</feature>
<dbReference type="InterPro" id="IPR036236">
    <property type="entry name" value="Znf_C2H2_sf"/>
</dbReference>
<dbReference type="Ensembl" id="ENSNGAT00000028896.1">
    <property type="protein sequence ID" value="ENSNGAP00000023204.1"/>
    <property type="gene ID" value="ENSNGAG00000021831.1"/>
</dbReference>
<dbReference type="GO" id="GO:0003727">
    <property type="term" value="F:single-stranded RNA binding"/>
    <property type="evidence" value="ECO:0007669"/>
    <property type="project" value="TreeGrafter"/>
</dbReference>
<dbReference type="Gene3D" id="3.30.460.10">
    <property type="entry name" value="Beta Polymerase, domain 2"/>
    <property type="match status" value="1"/>
</dbReference>
<dbReference type="InterPro" id="IPR003604">
    <property type="entry name" value="Matrin/U1-like-C_Znf_C2H2"/>
</dbReference>
<dbReference type="AlphaFoldDB" id="A0A8C6RUL8"/>
<feature type="region of interest" description="Disordered" evidence="3">
    <location>
        <begin position="824"/>
        <end position="860"/>
    </location>
</feature>
<feature type="compositionally biased region" description="Polar residues" evidence="3">
    <location>
        <begin position="229"/>
        <end position="243"/>
    </location>
</feature>
<dbReference type="SMART" id="SM00451">
    <property type="entry name" value="ZnF_U1"/>
    <property type="match status" value="3"/>
</dbReference>
<feature type="domain" description="DZF" evidence="4">
    <location>
        <begin position="500"/>
        <end position="859"/>
    </location>
</feature>
<dbReference type="SUPFAM" id="SSF57667">
    <property type="entry name" value="beta-beta-alpha zinc fingers"/>
    <property type="match status" value="3"/>
</dbReference>
<organism evidence="5 6">
    <name type="scientific">Nannospalax galili</name>
    <name type="common">Northern Israeli blind subterranean mole rat</name>
    <name type="synonym">Spalax galili</name>
    <dbReference type="NCBI Taxonomy" id="1026970"/>
    <lineage>
        <taxon>Eukaryota</taxon>
        <taxon>Metazoa</taxon>
        <taxon>Chordata</taxon>
        <taxon>Craniata</taxon>
        <taxon>Vertebrata</taxon>
        <taxon>Euteleostomi</taxon>
        <taxon>Mammalia</taxon>
        <taxon>Eutheria</taxon>
        <taxon>Euarchontoglires</taxon>
        <taxon>Glires</taxon>
        <taxon>Rodentia</taxon>
        <taxon>Myomorpha</taxon>
        <taxon>Muroidea</taxon>
        <taxon>Spalacidae</taxon>
        <taxon>Spalacinae</taxon>
        <taxon>Nannospalax</taxon>
    </lineage>
</organism>
<dbReference type="PANTHER" id="PTHR45762">
    <property type="entry name" value="ZINC FINGER RNA-BINDING PROTEIN"/>
    <property type="match status" value="1"/>
</dbReference>
<dbReference type="GO" id="GO:0071011">
    <property type="term" value="C:precatalytic spliceosome"/>
    <property type="evidence" value="ECO:0007669"/>
    <property type="project" value="TreeGrafter"/>
</dbReference>
<evidence type="ECO:0000256" key="2">
    <source>
        <dbReference type="ARBA" id="ARBA00023125"/>
    </source>
</evidence>
<accession>A0A8C6RUL8</accession>
<evidence type="ECO:0000256" key="3">
    <source>
        <dbReference type="SAM" id="MobiDB-lite"/>
    </source>
</evidence>
<evidence type="ECO:0000313" key="6">
    <source>
        <dbReference type="Proteomes" id="UP000694381"/>
    </source>
</evidence>
<dbReference type="InterPro" id="IPR043519">
    <property type="entry name" value="NT_sf"/>
</dbReference>
<dbReference type="SMART" id="SM00355">
    <property type="entry name" value="ZnF_C2H2"/>
    <property type="match status" value="3"/>
</dbReference>
<feature type="compositionally biased region" description="Basic and acidic residues" evidence="3">
    <location>
        <begin position="661"/>
        <end position="671"/>
    </location>
</feature>
<evidence type="ECO:0000313" key="5">
    <source>
        <dbReference type="Ensembl" id="ENSNGAP00000023204.1"/>
    </source>
</evidence>
<dbReference type="SMART" id="SM00572">
    <property type="entry name" value="DZF"/>
    <property type="match status" value="1"/>
</dbReference>
<evidence type="ECO:0000259" key="4">
    <source>
        <dbReference type="PROSITE" id="PS51703"/>
    </source>
</evidence>
<dbReference type="FunFam" id="3.30.460.10:FF:000010">
    <property type="entry name" value="Zinc finger RNA-binding protein 2"/>
    <property type="match status" value="1"/>
</dbReference>
<feature type="region of interest" description="Disordered" evidence="3">
    <location>
        <begin position="658"/>
        <end position="679"/>
    </location>
</feature>
<dbReference type="Proteomes" id="UP000694381">
    <property type="component" value="Unassembled WGS sequence"/>
</dbReference>
<dbReference type="InterPro" id="IPR049401">
    <property type="entry name" value="DZF_dom_N"/>
</dbReference>
<dbReference type="GO" id="GO:0008270">
    <property type="term" value="F:zinc ion binding"/>
    <property type="evidence" value="ECO:0007669"/>
    <property type="project" value="InterPro"/>
</dbReference>
<dbReference type="GO" id="GO:0003725">
    <property type="term" value="F:double-stranded RNA binding"/>
    <property type="evidence" value="ECO:0007669"/>
    <property type="project" value="TreeGrafter"/>
</dbReference>
<keyword evidence="2" id="KW-0238">DNA-binding</keyword>
<feature type="region of interest" description="Disordered" evidence="3">
    <location>
        <begin position="1"/>
        <end position="196"/>
    </location>
</feature>
<dbReference type="Pfam" id="PF20965">
    <property type="entry name" value="DZF_C"/>
    <property type="match status" value="1"/>
</dbReference>
<dbReference type="Pfam" id="PF07528">
    <property type="entry name" value="DZF_N"/>
    <property type="match status" value="1"/>
</dbReference>
<dbReference type="InterPro" id="IPR006561">
    <property type="entry name" value="DZF_dom"/>
</dbReference>
<reference evidence="5" key="2">
    <citation type="submission" date="2025-09" db="UniProtKB">
        <authorList>
            <consortium name="Ensembl"/>
        </authorList>
    </citation>
    <scope>IDENTIFICATION</scope>
</reference>
<feature type="region of interest" description="Disordered" evidence="3">
    <location>
        <begin position="493"/>
        <end position="519"/>
    </location>
</feature>
<comment type="subcellular location">
    <subcellularLocation>
        <location evidence="1">Nucleus</location>
    </subcellularLocation>
</comment>
<feature type="region of interest" description="Disordered" evidence="3">
    <location>
        <begin position="217"/>
        <end position="245"/>
    </location>
</feature>
<feature type="compositionally biased region" description="Basic and acidic residues" evidence="3">
    <location>
        <begin position="105"/>
        <end position="114"/>
    </location>
</feature>
<proteinExistence type="predicted"/>
<dbReference type="InterPro" id="IPR049402">
    <property type="entry name" value="DZF_dom_C"/>
</dbReference>
<dbReference type="InterPro" id="IPR013087">
    <property type="entry name" value="Znf_C2H2_type"/>
</dbReference>
<dbReference type="GeneTree" id="ENSGT00940000162148"/>
<reference evidence="5" key="1">
    <citation type="submission" date="2025-08" db="UniProtKB">
        <authorList>
            <consortium name="Ensembl"/>
        </authorList>
    </citation>
    <scope>IDENTIFICATION</scope>
</reference>